<reference evidence="1" key="1">
    <citation type="journal article" date="2014" name="Front. Microbiol.">
        <title>High frequency of phylogenetically diverse reductive dehalogenase-homologous genes in deep subseafloor sedimentary metagenomes.</title>
        <authorList>
            <person name="Kawai M."/>
            <person name="Futagami T."/>
            <person name="Toyoda A."/>
            <person name="Takaki Y."/>
            <person name="Nishi S."/>
            <person name="Hori S."/>
            <person name="Arai W."/>
            <person name="Tsubouchi T."/>
            <person name="Morono Y."/>
            <person name="Uchiyama I."/>
            <person name="Ito T."/>
            <person name="Fujiyama A."/>
            <person name="Inagaki F."/>
            <person name="Takami H."/>
        </authorList>
    </citation>
    <scope>NUCLEOTIDE SEQUENCE</scope>
    <source>
        <strain evidence="1">Expedition CK06-06</strain>
    </source>
</reference>
<evidence type="ECO:0000313" key="1">
    <source>
        <dbReference type="EMBL" id="GAF98227.1"/>
    </source>
</evidence>
<dbReference type="EMBL" id="BARS01010886">
    <property type="protein sequence ID" value="GAF98227.1"/>
    <property type="molecule type" value="Genomic_DNA"/>
</dbReference>
<gene>
    <name evidence="1" type="ORF">S01H1_20006</name>
</gene>
<organism evidence="1">
    <name type="scientific">marine sediment metagenome</name>
    <dbReference type="NCBI Taxonomy" id="412755"/>
    <lineage>
        <taxon>unclassified sequences</taxon>
        <taxon>metagenomes</taxon>
        <taxon>ecological metagenomes</taxon>
    </lineage>
</organism>
<comment type="caution">
    <text evidence="1">The sequence shown here is derived from an EMBL/GenBank/DDBJ whole genome shotgun (WGS) entry which is preliminary data.</text>
</comment>
<proteinExistence type="predicted"/>
<protein>
    <submittedName>
        <fullName evidence="1">Uncharacterized protein</fullName>
    </submittedName>
</protein>
<feature type="non-terminal residue" evidence="1">
    <location>
        <position position="148"/>
    </location>
</feature>
<accession>X0UCW8</accession>
<dbReference type="AlphaFoldDB" id="X0UCW8"/>
<sequence length="148" mass="16055">MASFKITKGIAAAGWQAAIGDALRGAGNAAAVLMLAPQSEGFRQSALGMFRIRVAIRLVTLERREHGTPTGRCSRGHWVALDKAPRPSGAREWSKLANFWGWFATEHSAGRHPYCWESDLGKNFNRCKTKVHANAATPTQCPGANPGR</sequence>
<name>X0UCW8_9ZZZZ</name>